<keyword evidence="1" id="KW-0677">Repeat</keyword>
<feature type="domain" description="Dicer dsRNA-binding fold" evidence="10">
    <location>
        <begin position="878"/>
        <end position="968"/>
    </location>
</feature>
<dbReference type="CDD" id="cd18034">
    <property type="entry name" value="DEXHc_dicer"/>
    <property type="match status" value="1"/>
</dbReference>
<dbReference type="InterPro" id="IPR001650">
    <property type="entry name" value="Helicase_C-like"/>
</dbReference>
<evidence type="ECO:0000256" key="6">
    <source>
        <dbReference type="PROSITE-ProRule" id="PRU00657"/>
    </source>
</evidence>
<evidence type="ECO:0000259" key="9">
    <source>
        <dbReference type="PROSITE" id="PS51194"/>
    </source>
</evidence>
<dbReference type="Pfam" id="PF00636">
    <property type="entry name" value="Ribonuclease_3"/>
    <property type="match status" value="2"/>
</dbReference>
<dbReference type="InterPro" id="IPR038248">
    <property type="entry name" value="Dicer_dimer_sf"/>
</dbReference>
<keyword evidence="6" id="KW-0694">RNA-binding</keyword>
<dbReference type="Gene3D" id="3.40.50.300">
    <property type="entry name" value="P-loop containing nucleotide triphosphate hydrolases"/>
    <property type="match status" value="2"/>
</dbReference>
<dbReference type="InterPro" id="IPR036389">
    <property type="entry name" value="RNase_III_sf"/>
</dbReference>
<evidence type="ECO:0000256" key="1">
    <source>
        <dbReference type="ARBA" id="ARBA00022737"/>
    </source>
</evidence>
<dbReference type="GO" id="GO:0004525">
    <property type="term" value="F:ribonuclease III activity"/>
    <property type="evidence" value="ECO:0007669"/>
    <property type="project" value="InterPro"/>
</dbReference>
<dbReference type="SMART" id="SM00490">
    <property type="entry name" value="HELICc"/>
    <property type="match status" value="1"/>
</dbReference>
<dbReference type="CDD" id="cd00593">
    <property type="entry name" value="RIBOc"/>
    <property type="match status" value="2"/>
</dbReference>
<dbReference type="SUPFAM" id="SSF52540">
    <property type="entry name" value="P-loop containing nucleoside triphosphate hydrolases"/>
    <property type="match status" value="1"/>
</dbReference>
<dbReference type="SMART" id="SM00487">
    <property type="entry name" value="DEXDc"/>
    <property type="match status" value="1"/>
</dbReference>
<dbReference type="GO" id="GO:0005634">
    <property type="term" value="C:nucleus"/>
    <property type="evidence" value="ECO:0007669"/>
    <property type="project" value="TreeGrafter"/>
</dbReference>
<dbReference type="OrthoDB" id="416741at2759"/>
<proteinExistence type="inferred from homology"/>
<evidence type="ECO:0000256" key="2">
    <source>
        <dbReference type="ARBA" id="ARBA00022741"/>
    </source>
</evidence>
<dbReference type="PANTHER" id="PTHR14950:SF37">
    <property type="entry name" value="ENDORIBONUCLEASE DICER"/>
    <property type="match status" value="1"/>
</dbReference>
<comment type="similarity">
    <text evidence="6">Belongs to the helicase family. Dicer subfamily.</text>
</comment>
<dbReference type="PROSITE" id="PS50142">
    <property type="entry name" value="RNASE_3_2"/>
    <property type="match status" value="2"/>
</dbReference>
<dbReference type="EMBL" id="JABCKI010000233">
    <property type="protein sequence ID" value="KAG5651502.1"/>
    <property type="molecule type" value="Genomic_DNA"/>
</dbReference>
<keyword evidence="3" id="KW-0378">Hydrolase</keyword>
<evidence type="ECO:0000256" key="4">
    <source>
        <dbReference type="ARBA" id="ARBA00022806"/>
    </source>
</evidence>
<dbReference type="GO" id="GO:0004386">
    <property type="term" value="F:helicase activity"/>
    <property type="evidence" value="ECO:0007669"/>
    <property type="project" value="UniProtKB-KW"/>
</dbReference>
<comment type="caution">
    <text evidence="11">The sequence shown here is derived from an EMBL/GenBank/DDBJ whole genome shotgun (WGS) entry which is preliminary data.</text>
</comment>
<feature type="domain" description="Helicase C-terminal" evidence="9">
    <location>
        <begin position="684"/>
        <end position="848"/>
    </location>
</feature>
<accession>A0A9P7GQX6</accession>
<dbReference type="InterPro" id="IPR005034">
    <property type="entry name" value="Dicer_dimerisation"/>
</dbReference>
<keyword evidence="4" id="KW-0347">Helicase</keyword>
<evidence type="ECO:0000313" key="12">
    <source>
        <dbReference type="Proteomes" id="UP000717328"/>
    </source>
</evidence>
<feature type="domain" description="Helicase ATP-binding" evidence="8">
    <location>
        <begin position="342"/>
        <end position="517"/>
    </location>
</feature>
<reference evidence="11" key="1">
    <citation type="submission" date="2021-02" db="EMBL/GenBank/DDBJ databases">
        <authorList>
            <person name="Nieuwenhuis M."/>
            <person name="Van De Peppel L.J.J."/>
        </authorList>
    </citation>
    <scope>NUCLEOTIDE SEQUENCE</scope>
    <source>
        <strain evidence="11">D49</strain>
    </source>
</reference>
<gene>
    <name evidence="11" type="ORF">H0H81_008396</name>
</gene>
<dbReference type="GO" id="GO:0005737">
    <property type="term" value="C:cytoplasm"/>
    <property type="evidence" value="ECO:0007669"/>
    <property type="project" value="TreeGrafter"/>
</dbReference>
<evidence type="ECO:0000256" key="5">
    <source>
        <dbReference type="ARBA" id="ARBA00022840"/>
    </source>
</evidence>
<keyword evidence="12" id="KW-1185">Reference proteome</keyword>
<evidence type="ECO:0008006" key="13">
    <source>
        <dbReference type="Google" id="ProtNLM"/>
    </source>
</evidence>
<dbReference type="InterPro" id="IPR027417">
    <property type="entry name" value="P-loop_NTPase"/>
</dbReference>
<evidence type="ECO:0000256" key="3">
    <source>
        <dbReference type="ARBA" id="ARBA00022801"/>
    </source>
</evidence>
<dbReference type="InterPro" id="IPR000999">
    <property type="entry name" value="RNase_III_dom"/>
</dbReference>
<dbReference type="InterPro" id="IPR011545">
    <property type="entry name" value="DEAD/DEAH_box_helicase_dom"/>
</dbReference>
<feature type="domain" description="RNase III" evidence="7">
    <location>
        <begin position="1430"/>
        <end position="1534"/>
    </location>
</feature>
<evidence type="ECO:0000259" key="7">
    <source>
        <dbReference type="PROSITE" id="PS50142"/>
    </source>
</evidence>
<dbReference type="PROSITE" id="PS51327">
    <property type="entry name" value="DICER_DSRBF"/>
    <property type="match status" value="1"/>
</dbReference>
<protein>
    <recommendedName>
        <fullName evidence="13">Dicer-like protein 1</fullName>
    </recommendedName>
</protein>
<keyword evidence="2" id="KW-0547">Nucleotide-binding</keyword>
<dbReference type="GO" id="GO:0005524">
    <property type="term" value="F:ATP binding"/>
    <property type="evidence" value="ECO:0007669"/>
    <property type="project" value="UniProtKB-KW"/>
</dbReference>
<dbReference type="SMART" id="SM00535">
    <property type="entry name" value="RIBOc"/>
    <property type="match status" value="2"/>
</dbReference>
<organism evidence="11 12">
    <name type="scientific">Sphagnurus paluster</name>
    <dbReference type="NCBI Taxonomy" id="117069"/>
    <lineage>
        <taxon>Eukaryota</taxon>
        <taxon>Fungi</taxon>
        <taxon>Dikarya</taxon>
        <taxon>Basidiomycota</taxon>
        <taxon>Agaricomycotina</taxon>
        <taxon>Agaricomycetes</taxon>
        <taxon>Agaricomycetidae</taxon>
        <taxon>Agaricales</taxon>
        <taxon>Tricholomatineae</taxon>
        <taxon>Lyophyllaceae</taxon>
        <taxon>Sphagnurus</taxon>
    </lineage>
</organism>
<dbReference type="Gene3D" id="1.10.1520.10">
    <property type="entry name" value="Ribonuclease III domain"/>
    <property type="match status" value="2"/>
</dbReference>
<evidence type="ECO:0000313" key="11">
    <source>
        <dbReference type="EMBL" id="KAG5651502.1"/>
    </source>
</evidence>
<evidence type="ECO:0000259" key="8">
    <source>
        <dbReference type="PROSITE" id="PS51192"/>
    </source>
</evidence>
<dbReference type="PANTHER" id="PTHR14950">
    <property type="entry name" value="DICER-RELATED"/>
    <property type="match status" value="1"/>
</dbReference>
<dbReference type="Proteomes" id="UP000717328">
    <property type="component" value="Unassembled WGS sequence"/>
</dbReference>
<dbReference type="SUPFAM" id="SSF69065">
    <property type="entry name" value="RNase III domain-like"/>
    <property type="match status" value="2"/>
</dbReference>
<dbReference type="Pfam" id="PF03368">
    <property type="entry name" value="Dicer_dimer"/>
    <property type="match status" value="1"/>
</dbReference>
<dbReference type="PROSITE" id="PS51194">
    <property type="entry name" value="HELICASE_CTER"/>
    <property type="match status" value="1"/>
</dbReference>
<dbReference type="Pfam" id="PF00271">
    <property type="entry name" value="Helicase_C"/>
    <property type="match status" value="1"/>
</dbReference>
<reference evidence="11" key="2">
    <citation type="submission" date="2021-10" db="EMBL/GenBank/DDBJ databases">
        <title>Phylogenomics reveals ancestral predisposition of the termite-cultivated fungus Termitomyces towards a domesticated lifestyle.</title>
        <authorList>
            <person name="Auxier B."/>
            <person name="Grum-Grzhimaylo A."/>
            <person name="Cardenas M.E."/>
            <person name="Lodge J.D."/>
            <person name="Laessoe T."/>
            <person name="Pedersen O."/>
            <person name="Smith M.E."/>
            <person name="Kuyper T.W."/>
            <person name="Franco-Molano E.A."/>
            <person name="Baroni T.J."/>
            <person name="Aanen D.K."/>
        </authorList>
    </citation>
    <scope>NUCLEOTIDE SEQUENCE</scope>
    <source>
        <strain evidence="11">D49</strain>
    </source>
</reference>
<name>A0A9P7GQX6_9AGAR</name>
<dbReference type="PROSITE" id="PS51192">
    <property type="entry name" value="HELICASE_ATP_BIND_1"/>
    <property type="match status" value="1"/>
</dbReference>
<keyword evidence="5" id="KW-0067">ATP-binding</keyword>
<feature type="domain" description="RNase III" evidence="7">
    <location>
        <begin position="1251"/>
        <end position="1393"/>
    </location>
</feature>
<dbReference type="Gene3D" id="3.30.160.380">
    <property type="entry name" value="Dicer dimerisation domain"/>
    <property type="match status" value="1"/>
</dbReference>
<dbReference type="GO" id="GO:0003723">
    <property type="term" value="F:RNA binding"/>
    <property type="evidence" value="ECO:0007669"/>
    <property type="project" value="UniProtKB-UniRule"/>
</dbReference>
<dbReference type="GO" id="GO:0030422">
    <property type="term" value="P:siRNA processing"/>
    <property type="evidence" value="ECO:0007669"/>
    <property type="project" value="TreeGrafter"/>
</dbReference>
<sequence length="1670" mass="188376">MSQTKHIWDDPRFSSLPNEYWTFAQITGKIIHSSAFTPITSRDSRRRIVNLDLLESLSKEYAALQGYPAGLEKWLSETRLNHEAWAKTADNLAGWLSDRAERRSLELHATRERRLEAVIRNLTAAGLEKDLESLDLDLLRHHELVRVPKDLTERVWIKIKPKIIDFILEVRSRLREEYRVDQITRRRRIFAQYVTECHSRHYAIPAPISELSQLEPFKSIIEDSPIDEVITLQSFPPPQAMYQIFTQWYKEKKQSLVQIMRRSSLQPRYLGTSQINLATTFFYCKGPGVREPIGQQDIIVHPAAFSWRAERDYSSTFLRRLFEDFRQEFWNFGGDRGPKVARQYQTLDRNIIAALSTGSGKTLISLLLIRWISALEASNGKAIIFLVPKVALVEQQGNFISRNTPLRVIKLHGALDIDLTDRARWKKRFSQHDVFVMTAQIFLNLLTHSVWSIDKVSLMIFDECHHARKNHPYNGIMREYFQVSDVTSRPRIFGMTASPIWNPKDPLGSLRSLEANLDSKVVGVRAHVEELDRHSPKPVEIIKEFSSPPAAGEYKAYPSPSLWDCLRVFDKSLWDELNVPWASIEMRYYATLSNLGPYAASLFLYDEVEQHVARVYDEHMQNLRTLEYTDDLDLPSGVKFGPPPPDFWQMREVHVDFRGLLAHPSPDQPISLEWFTPKVQVLVDILRAYCTADFQGIIFVEQRQTAICLAQILPAIAELSGLVRCGPLMGQGVNSDGIAKTTPSCHKNVVEAFRKGEINLLIATSVAEEGLDFPACDLVIRFDPVAHMVGYVQSRGRARNKSSTFVIMIQKNDIAHLSRYNALRTIEPEVKRVYQSRDNTNSHAGEDGGNEELNPIDLAGRERYVVDSSGAVLTYDNSIQLLHYLCSLIPRDAFTPPHVPTFSGDFQVSLTLPSSIPLPPENLIFTGPLRHSKREAKRAAAFMAVKRLHELNVYDDYLLPVARSKGTETEDADGRPLIDVAKVPVMMDVLVKNPWMAGPRLWTHLVFINNHAVASLITGTSLPAVDVRCGAASIHTLSGEPMPFNDEDDESDKRKLMLEFTRLGIWFCVTARPLASLPNLFLVPITPHLEPDFEAMKRLVANPRGSSDWSKVTANDFDNLMIMNTNLFGRPFLLRNVYHDLNPMSIPPLGSREYGADSYHQYFVNKWTRKKWEAYVPTEGPLIAAAILPRSSNGAYNIGPGGSIREVVHTVADGLVMPRDCCRWIPMSPDIRKAFEVLPTLCHRITDIYRVRCARYELGLPPIKDNLLVEALTLPSADAGYSNQRMETLGDAVLELCTTVHLFHKYPYRHEGQLSILRAGSISNRYLLGRAKDVGLERFITSEGQSLHTWRYVESLERWLDPFARPSALRRYPRRSLQDCMEALLGASFITGGIPMALQTGTALGLSFGGTLPWPLRYGLRSPLASPAPTLLDLVVIRYLYNKYPQATSAQMALPKAKAVCSPALASLAVRRLGLHKIILVNRFDLTEAINTYVPLLETSSSQEIVKRGWKYDPPKALSDAFEAVMGAVLIDSSYNLEKAMAVVEYVMEDILDALSPSMVLDPVSALLEWMAGEGCRKISIEKRIKVRGGIESEGMAVLVHDVVVAGPIISASLSVARFVAAERALTILKDVANQKSLLCLCKCKFGIEDDEPEDDLLEEMEVAAILRAG</sequence>
<evidence type="ECO:0000259" key="10">
    <source>
        <dbReference type="PROSITE" id="PS51327"/>
    </source>
</evidence>
<dbReference type="InterPro" id="IPR014001">
    <property type="entry name" value="Helicase_ATP-bd"/>
</dbReference>
<dbReference type="Pfam" id="PF00270">
    <property type="entry name" value="DEAD"/>
    <property type="match status" value="1"/>
</dbReference>